<organism evidence="1 2">
    <name type="scientific">Hymenobacter armeniacus</name>
    <dbReference type="NCBI Taxonomy" id="2771358"/>
    <lineage>
        <taxon>Bacteria</taxon>
        <taxon>Pseudomonadati</taxon>
        <taxon>Bacteroidota</taxon>
        <taxon>Cytophagia</taxon>
        <taxon>Cytophagales</taxon>
        <taxon>Hymenobacteraceae</taxon>
        <taxon>Hymenobacter</taxon>
    </lineage>
</organism>
<keyword evidence="2" id="KW-1185">Reference proteome</keyword>
<name>A0ABR8JRL1_9BACT</name>
<accession>A0ABR8JRL1</accession>
<dbReference type="EMBL" id="JACXAC010000003">
    <property type="protein sequence ID" value="MBD2722602.1"/>
    <property type="molecule type" value="Genomic_DNA"/>
</dbReference>
<dbReference type="Proteomes" id="UP000606003">
    <property type="component" value="Unassembled WGS sequence"/>
</dbReference>
<sequence>MALTAYQVQFKQRMKRAIKLRAKADAKARRYSQLLADSITSAEDAAAQMNVLNQLYNVDVSTYTLLTQALHAGGVKGALVDELANSTPGEELVIFNQVPDGNGGQPLPANVLFGELVATGTPIVPPAQAGKAAQMVAPEKLVDAPDAAPALAVD</sequence>
<gene>
    <name evidence="1" type="ORF">IC234_10740</name>
</gene>
<dbReference type="RefSeq" id="WP_190924342.1">
    <property type="nucleotide sequence ID" value="NZ_JACXAC010000003.1"/>
</dbReference>
<reference evidence="1 2" key="1">
    <citation type="submission" date="2020-09" db="EMBL/GenBank/DDBJ databases">
        <authorList>
            <person name="Kim M.K."/>
        </authorList>
    </citation>
    <scope>NUCLEOTIDE SEQUENCE [LARGE SCALE GENOMIC DNA]</scope>
    <source>
        <strain evidence="1 2">BT189</strain>
    </source>
</reference>
<comment type="caution">
    <text evidence="1">The sequence shown here is derived from an EMBL/GenBank/DDBJ whole genome shotgun (WGS) entry which is preliminary data.</text>
</comment>
<evidence type="ECO:0000313" key="2">
    <source>
        <dbReference type="Proteomes" id="UP000606003"/>
    </source>
</evidence>
<protein>
    <submittedName>
        <fullName evidence="1">Uncharacterized protein</fullName>
    </submittedName>
</protein>
<proteinExistence type="predicted"/>
<evidence type="ECO:0000313" key="1">
    <source>
        <dbReference type="EMBL" id="MBD2722602.1"/>
    </source>
</evidence>